<dbReference type="InterPro" id="IPR000944">
    <property type="entry name" value="Tscrpt_reg_Rrf2"/>
</dbReference>
<dbReference type="GO" id="GO:0003677">
    <property type="term" value="F:DNA binding"/>
    <property type="evidence" value="ECO:0007669"/>
    <property type="project" value="UniProtKB-KW"/>
</dbReference>
<dbReference type="PROSITE" id="PS51197">
    <property type="entry name" value="HTH_RRF2_2"/>
    <property type="match status" value="1"/>
</dbReference>
<dbReference type="Gene3D" id="1.10.10.10">
    <property type="entry name" value="Winged helix-like DNA-binding domain superfamily/Winged helix DNA-binding domain"/>
    <property type="match status" value="1"/>
</dbReference>
<dbReference type="EMBL" id="JACXAE010000098">
    <property type="protein sequence ID" value="MBD2776805.1"/>
    <property type="molecule type" value="Genomic_DNA"/>
</dbReference>
<gene>
    <name evidence="2" type="ORF">ICL16_33345</name>
</gene>
<dbReference type="GO" id="GO:0005829">
    <property type="term" value="C:cytosol"/>
    <property type="evidence" value="ECO:0007669"/>
    <property type="project" value="TreeGrafter"/>
</dbReference>
<dbReference type="Pfam" id="PF02082">
    <property type="entry name" value="Rrf2"/>
    <property type="match status" value="1"/>
</dbReference>
<organism evidence="2 3">
    <name type="scientific">Iningainema tapete BLCC-T55</name>
    <dbReference type="NCBI Taxonomy" id="2748662"/>
    <lineage>
        <taxon>Bacteria</taxon>
        <taxon>Bacillati</taxon>
        <taxon>Cyanobacteriota</taxon>
        <taxon>Cyanophyceae</taxon>
        <taxon>Nostocales</taxon>
        <taxon>Scytonemataceae</taxon>
        <taxon>Iningainema tapete</taxon>
    </lineage>
</organism>
<sequence length="151" mass="16978">MSFFLPVELSNKSEYALLALLELAKSYPSGESLQIRQIAELQNIPNRYLDQLLAMLRRGGLIKSIRGAKGGYVLAREPEKITLFDALDCIEGLNAGCGDEKDSNKTIESAVIDEIWQEALGAANSVLQNYTLKDLCERRASRRQMELMYYI</sequence>
<dbReference type="PROSITE" id="PS01332">
    <property type="entry name" value="HTH_RRF2_1"/>
    <property type="match status" value="1"/>
</dbReference>
<reference evidence="2" key="1">
    <citation type="submission" date="2020-09" db="EMBL/GenBank/DDBJ databases">
        <title>Iningainema tapete sp. nov. (Scytonemataceae, Cyanobacteria) from greenhouses in central Florida (USA) produces two types of nodularin with biosynthetic potential for microcystin-LR and anabaenopeptins.</title>
        <authorList>
            <person name="Berthold D.E."/>
            <person name="Lefler F.W."/>
            <person name="Huang I.-S."/>
            <person name="Abdulla H."/>
            <person name="Zimba P.V."/>
            <person name="Laughinghouse H.D. IV."/>
        </authorList>
    </citation>
    <scope>NUCLEOTIDE SEQUENCE</scope>
    <source>
        <strain evidence="2">BLCCT55</strain>
    </source>
</reference>
<dbReference type="AlphaFoldDB" id="A0A8J7CGT5"/>
<dbReference type="PANTHER" id="PTHR33221:SF5">
    <property type="entry name" value="HTH-TYPE TRANSCRIPTIONAL REGULATOR ISCR"/>
    <property type="match status" value="1"/>
</dbReference>
<dbReference type="NCBIfam" id="TIGR00738">
    <property type="entry name" value="rrf2_super"/>
    <property type="match status" value="1"/>
</dbReference>
<dbReference type="SUPFAM" id="SSF46785">
    <property type="entry name" value="Winged helix' DNA-binding domain"/>
    <property type="match status" value="1"/>
</dbReference>
<evidence type="ECO:0000313" key="3">
    <source>
        <dbReference type="Proteomes" id="UP000629098"/>
    </source>
</evidence>
<accession>A0A8J7CGT5</accession>
<comment type="caution">
    <text evidence="2">The sequence shown here is derived from an EMBL/GenBank/DDBJ whole genome shotgun (WGS) entry which is preliminary data.</text>
</comment>
<evidence type="ECO:0000313" key="2">
    <source>
        <dbReference type="EMBL" id="MBD2776805.1"/>
    </source>
</evidence>
<proteinExistence type="predicted"/>
<name>A0A8J7CGT5_9CYAN</name>
<dbReference type="InterPro" id="IPR030489">
    <property type="entry name" value="TR_Rrf2-type_CS"/>
</dbReference>
<dbReference type="InterPro" id="IPR036388">
    <property type="entry name" value="WH-like_DNA-bd_sf"/>
</dbReference>
<evidence type="ECO:0000256" key="1">
    <source>
        <dbReference type="ARBA" id="ARBA00023125"/>
    </source>
</evidence>
<keyword evidence="3" id="KW-1185">Reference proteome</keyword>
<dbReference type="RefSeq" id="WP_190835854.1">
    <property type="nucleotide sequence ID" value="NZ_CAWPPI010000098.1"/>
</dbReference>
<dbReference type="Proteomes" id="UP000629098">
    <property type="component" value="Unassembled WGS sequence"/>
</dbReference>
<dbReference type="GO" id="GO:0003700">
    <property type="term" value="F:DNA-binding transcription factor activity"/>
    <property type="evidence" value="ECO:0007669"/>
    <property type="project" value="TreeGrafter"/>
</dbReference>
<dbReference type="InterPro" id="IPR036390">
    <property type="entry name" value="WH_DNA-bd_sf"/>
</dbReference>
<keyword evidence="1" id="KW-0238">DNA-binding</keyword>
<dbReference type="PANTHER" id="PTHR33221">
    <property type="entry name" value="WINGED HELIX-TURN-HELIX TRANSCRIPTIONAL REGULATOR, RRF2 FAMILY"/>
    <property type="match status" value="1"/>
</dbReference>
<protein>
    <submittedName>
        <fullName evidence="2">Rrf2 family transcriptional regulator</fullName>
    </submittedName>
</protein>